<gene>
    <name evidence="1" type="ORF">CEXT_796931</name>
</gene>
<proteinExistence type="predicted"/>
<organism evidence="1 2">
    <name type="scientific">Caerostris extrusa</name>
    <name type="common">Bark spider</name>
    <name type="synonym">Caerostris bankana</name>
    <dbReference type="NCBI Taxonomy" id="172846"/>
    <lineage>
        <taxon>Eukaryota</taxon>
        <taxon>Metazoa</taxon>
        <taxon>Ecdysozoa</taxon>
        <taxon>Arthropoda</taxon>
        <taxon>Chelicerata</taxon>
        <taxon>Arachnida</taxon>
        <taxon>Araneae</taxon>
        <taxon>Araneomorphae</taxon>
        <taxon>Entelegynae</taxon>
        <taxon>Araneoidea</taxon>
        <taxon>Araneidae</taxon>
        <taxon>Caerostris</taxon>
    </lineage>
</organism>
<dbReference type="EMBL" id="BPLR01017460">
    <property type="protein sequence ID" value="GIY91811.1"/>
    <property type="molecule type" value="Genomic_DNA"/>
</dbReference>
<name>A0AAV4XA75_CAEEX</name>
<accession>A0AAV4XA75</accession>
<protein>
    <submittedName>
        <fullName evidence="1">Uncharacterized protein</fullName>
    </submittedName>
</protein>
<reference evidence="1 2" key="1">
    <citation type="submission" date="2021-06" db="EMBL/GenBank/DDBJ databases">
        <title>Caerostris extrusa draft genome.</title>
        <authorList>
            <person name="Kono N."/>
            <person name="Arakawa K."/>
        </authorList>
    </citation>
    <scope>NUCLEOTIDE SEQUENCE [LARGE SCALE GENOMIC DNA]</scope>
</reference>
<sequence>MNESELTTEVKLKPLFFTNPCKDWLIFLKNLKSTIPSLKSNRFIVHFLKITVENEANFNLLKSTLITKQIAFKSLHLKRYQSLKVVLGRLPTSTNKEEIEA</sequence>
<keyword evidence="2" id="KW-1185">Reference proteome</keyword>
<dbReference type="Proteomes" id="UP001054945">
    <property type="component" value="Unassembled WGS sequence"/>
</dbReference>
<evidence type="ECO:0000313" key="2">
    <source>
        <dbReference type="Proteomes" id="UP001054945"/>
    </source>
</evidence>
<comment type="caution">
    <text evidence="1">The sequence shown here is derived from an EMBL/GenBank/DDBJ whole genome shotgun (WGS) entry which is preliminary data.</text>
</comment>
<evidence type="ECO:0000313" key="1">
    <source>
        <dbReference type="EMBL" id="GIY91811.1"/>
    </source>
</evidence>
<dbReference type="AlphaFoldDB" id="A0AAV4XA75"/>